<comment type="caution">
    <text evidence="7">Lacks conserved residue(s) required for the propagation of feature annotation.</text>
</comment>
<feature type="chain" id="PRO_5040381840" evidence="9">
    <location>
        <begin position="19"/>
        <end position="106"/>
    </location>
</feature>
<name>A0A9R0EM48_SPOFR</name>
<organism evidence="11 12">
    <name type="scientific">Spodoptera frugiperda</name>
    <name type="common">Fall armyworm</name>
    <dbReference type="NCBI Taxonomy" id="7108"/>
    <lineage>
        <taxon>Eukaryota</taxon>
        <taxon>Metazoa</taxon>
        <taxon>Ecdysozoa</taxon>
        <taxon>Arthropoda</taxon>
        <taxon>Hexapoda</taxon>
        <taxon>Insecta</taxon>
        <taxon>Pterygota</taxon>
        <taxon>Neoptera</taxon>
        <taxon>Endopterygota</taxon>
        <taxon>Lepidoptera</taxon>
        <taxon>Glossata</taxon>
        <taxon>Ditrysia</taxon>
        <taxon>Noctuoidea</taxon>
        <taxon>Noctuidae</taxon>
        <taxon>Amphipyrinae</taxon>
        <taxon>Spodoptera</taxon>
    </lineage>
</organism>
<feature type="signal peptide" evidence="9">
    <location>
        <begin position="1"/>
        <end position="18"/>
    </location>
</feature>
<evidence type="ECO:0000313" key="12">
    <source>
        <dbReference type="RefSeq" id="XP_035443234.2"/>
    </source>
</evidence>
<proteinExistence type="inferred from homology"/>
<protein>
    <submittedName>
        <fullName evidence="12">Uncharacterized protein LOC118271306</fullName>
    </submittedName>
</protein>
<feature type="region of interest" description="Disordered" evidence="8">
    <location>
        <begin position="87"/>
        <end position="106"/>
    </location>
</feature>
<keyword evidence="2" id="KW-0964">Secreted</keyword>
<feature type="compositionally biased region" description="Basic residues" evidence="8">
    <location>
        <begin position="95"/>
        <end position="106"/>
    </location>
</feature>
<dbReference type="GO" id="GO:0005576">
    <property type="term" value="C:extracellular region"/>
    <property type="evidence" value="ECO:0007669"/>
    <property type="project" value="UniProtKB-SubCell"/>
</dbReference>
<evidence type="ECO:0000256" key="2">
    <source>
        <dbReference type="ARBA" id="ARBA00022525"/>
    </source>
</evidence>
<evidence type="ECO:0000256" key="9">
    <source>
        <dbReference type="SAM" id="SignalP"/>
    </source>
</evidence>
<evidence type="ECO:0000256" key="3">
    <source>
        <dbReference type="ARBA" id="ARBA00022690"/>
    </source>
</evidence>
<gene>
    <name evidence="12" type="primary">LOC118271306</name>
</gene>
<dbReference type="Proteomes" id="UP000829999">
    <property type="component" value="Chromosome 9"/>
</dbReference>
<keyword evidence="5 7" id="KW-1015">Disulfide bond</keyword>
<comment type="subcellular location">
    <subcellularLocation>
        <location evidence="1">Secreted</location>
    </subcellularLocation>
</comment>
<dbReference type="RefSeq" id="XP_035443234.2">
    <property type="nucleotide sequence ID" value="XM_035587341.2"/>
</dbReference>
<keyword evidence="3 7" id="KW-0646">Protease inhibitor</keyword>
<evidence type="ECO:0000313" key="11">
    <source>
        <dbReference type="Proteomes" id="UP000829999"/>
    </source>
</evidence>
<feature type="disulfide bond" evidence="7">
    <location>
        <begin position="50"/>
        <end position="60"/>
    </location>
</feature>
<accession>A0A9R0EM48</accession>
<evidence type="ECO:0000256" key="4">
    <source>
        <dbReference type="ARBA" id="ARBA00022900"/>
    </source>
</evidence>
<evidence type="ECO:0000256" key="6">
    <source>
        <dbReference type="ARBA" id="ARBA00029459"/>
    </source>
</evidence>
<dbReference type="Pfam" id="PF05375">
    <property type="entry name" value="Pacifastin_I"/>
    <property type="match status" value="1"/>
</dbReference>
<dbReference type="GO" id="GO:0004867">
    <property type="term" value="F:serine-type endopeptidase inhibitor activity"/>
    <property type="evidence" value="ECO:0007669"/>
    <property type="project" value="UniProtKB-UniRule"/>
</dbReference>
<dbReference type="SUPFAM" id="SSF57283">
    <property type="entry name" value="PMP inhibitors"/>
    <property type="match status" value="1"/>
</dbReference>
<dbReference type="PROSITE" id="PS51446">
    <property type="entry name" value="PACIFASTIN"/>
    <property type="match status" value="1"/>
</dbReference>
<keyword evidence="11" id="KW-1185">Reference proteome</keyword>
<dbReference type="GeneID" id="118271306"/>
<keyword evidence="4 7" id="KW-0722">Serine protease inhibitor</keyword>
<dbReference type="InterPro" id="IPR036201">
    <property type="entry name" value="Pacifastin_dom_sf"/>
</dbReference>
<sequence>MHAGLMLIAISLFTIVNAMPLNDDMLLFWRTNNGEKCKPFTTYFIGCNKCVCSADGTDYCTRMPCFKTTNSLYVSEESMENEMHPLKPSIEKHRVSSHHKGKGNFV</sequence>
<feature type="domain" description="Pacifastin" evidence="10">
    <location>
        <begin position="34"/>
        <end position="68"/>
    </location>
</feature>
<evidence type="ECO:0000256" key="5">
    <source>
        <dbReference type="ARBA" id="ARBA00023157"/>
    </source>
</evidence>
<reference evidence="12" key="1">
    <citation type="submission" date="2025-08" db="UniProtKB">
        <authorList>
            <consortium name="RefSeq"/>
        </authorList>
    </citation>
    <scope>IDENTIFICATION</scope>
    <source>
        <tissue evidence="12">Whole larval tissue</tissue>
    </source>
</reference>
<keyword evidence="9" id="KW-0732">Signal</keyword>
<dbReference type="OrthoDB" id="7168090at2759"/>
<evidence type="ECO:0000256" key="7">
    <source>
        <dbReference type="PROSITE-ProRule" id="PRU00776"/>
    </source>
</evidence>
<comment type="similarity">
    <text evidence="6 7">Belongs to the protease inhibitor I19 family.</text>
</comment>
<evidence type="ECO:0000256" key="8">
    <source>
        <dbReference type="SAM" id="MobiDB-lite"/>
    </source>
</evidence>
<dbReference type="AlphaFoldDB" id="A0A9R0EM48"/>
<feature type="disulfide bond" evidence="7">
    <location>
        <begin position="37"/>
        <end position="52"/>
    </location>
</feature>
<feature type="disulfide bond" evidence="7">
    <location>
        <begin position="47"/>
        <end position="65"/>
    </location>
</feature>
<evidence type="ECO:0000259" key="10">
    <source>
        <dbReference type="PROSITE" id="PS51446"/>
    </source>
</evidence>
<dbReference type="InterPro" id="IPR008037">
    <property type="entry name" value="Pacifastin_dom"/>
</dbReference>
<evidence type="ECO:0000256" key="1">
    <source>
        <dbReference type="ARBA" id="ARBA00004613"/>
    </source>
</evidence>